<dbReference type="PRINTS" id="PR00455">
    <property type="entry name" value="HTHTETR"/>
</dbReference>
<accession>A0ABS3HH25</accession>
<dbReference type="InterPro" id="IPR036271">
    <property type="entry name" value="Tet_transcr_reg_TetR-rel_C_sf"/>
</dbReference>
<comment type="caution">
    <text evidence="4">The sequence shown here is derived from an EMBL/GenBank/DDBJ whole genome shotgun (WGS) entry which is preliminary data.</text>
</comment>
<gene>
    <name evidence="4" type="ORF">JZO85_10755</name>
</gene>
<dbReference type="SUPFAM" id="SSF48498">
    <property type="entry name" value="Tetracyclin repressor-like, C-terminal domain"/>
    <property type="match status" value="1"/>
</dbReference>
<dbReference type="Gene3D" id="1.10.357.10">
    <property type="entry name" value="Tetracycline Repressor, domain 2"/>
    <property type="match status" value="1"/>
</dbReference>
<dbReference type="PANTHER" id="PTHR30328:SF54">
    <property type="entry name" value="HTH-TYPE TRANSCRIPTIONAL REPRESSOR SCO4008"/>
    <property type="match status" value="1"/>
</dbReference>
<dbReference type="RefSeq" id="WP_207108528.1">
    <property type="nucleotide sequence ID" value="NZ_JAFLVR010000024.1"/>
</dbReference>
<sequence>MTKINLEEPKIQGIINAALKEFSQRGYDEASTNRIAKAAGMSKALMFHYVKSKEELLLLLLDYCGRTIEDDYLNKMDLEEKDIFKRLLQSYSLQIELMKKNPWIFDFTDLRIETKSTTINQKLAEIATQKQSPCAEELFKNIDESKFRKDLNIDRCKQLILWGNNGFTTEILAELKNTEYKNIDYQAISVKLAEYLEDLRRVFYEE</sequence>
<dbReference type="InterPro" id="IPR001647">
    <property type="entry name" value="HTH_TetR"/>
</dbReference>
<keyword evidence="5" id="KW-1185">Reference proteome</keyword>
<evidence type="ECO:0000313" key="5">
    <source>
        <dbReference type="Proteomes" id="UP000664495"/>
    </source>
</evidence>
<feature type="DNA-binding region" description="H-T-H motif" evidence="2">
    <location>
        <begin position="31"/>
        <end position="50"/>
    </location>
</feature>
<organism evidence="4 5">
    <name type="scientific">Candidatus Enterococcus murrayae</name>
    <dbReference type="NCBI Taxonomy" id="2815321"/>
    <lineage>
        <taxon>Bacteria</taxon>
        <taxon>Bacillati</taxon>
        <taxon>Bacillota</taxon>
        <taxon>Bacilli</taxon>
        <taxon>Lactobacillales</taxon>
        <taxon>Enterococcaceae</taxon>
        <taxon>Enterococcus</taxon>
    </lineage>
</organism>
<dbReference type="SUPFAM" id="SSF46689">
    <property type="entry name" value="Homeodomain-like"/>
    <property type="match status" value="1"/>
</dbReference>
<feature type="domain" description="HTH tetR-type" evidence="3">
    <location>
        <begin position="8"/>
        <end position="68"/>
    </location>
</feature>
<protein>
    <submittedName>
        <fullName evidence="4">TetR/AcrR family transcriptional regulator</fullName>
    </submittedName>
</protein>
<name>A0ABS3HH25_9ENTE</name>
<evidence type="ECO:0000256" key="1">
    <source>
        <dbReference type="ARBA" id="ARBA00023125"/>
    </source>
</evidence>
<dbReference type="PROSITE" id="PS50977">
    <property type="entry name" value="HTH_TETR_2"/>
    <property type="match status" value="1"/>
</dbReference>
<dbReference type="Gene3D" id="1.10.10.60">
    <property type="entry name" value="Homeodomain-like"/>
    <property type="match status" value="1"/>
</dbReference>
<evidence type="ECO:0000259" key="3">
    <source>
        <dbReference type="PROSITE" id="PS50977"/>
    </source>
</evidence>
<reference evidence="4 5" key="1">
    <citation type="submission" date="2021-03" db="EMBL/GenBank/DDBJ databases">
        <title>Enterococcal diversity collection.</title>
        <authorList>
            <person name="Gilmore M.S."/>
            <person name="Schwartzman J."/>
            <person name="Van Tyne D."/>
            <person name="Martin M."/>
            <person name="Earl A.M."/>
            <person name="Manson A.L."/>
            <person name="Straub T."/>
            <person name="Salamzade R."/>
            <person name="Saavedra J."/>
            <person name="Lebreton F."/>
            <person name="Prichula J."/>
            <person name="Schaufler K."/>
            <person name="Gaca A."/>
            <person name="Sgardioli B."/>
            <person name="Wagenaar J."/>
            <person name="Strong T."/>
        </authorList>
    </citation>
    <scope>NUCLEOTIDE SEQUENCE [LARGE SCALE GENOMIC DNA]</scope>
    <source>
        <strain evidence="4 5">MJM16</strain>
    </source>
</reference>
<evidence type="ECO:0000256" key="2">
    <source>
        <dbReference type="PROSITE-ProRule" id="PRU00335"/>
    </source>
</evidence>
<dbReference type="Proteomes" id="UP000664495">
    <property type="component" value="Unassembled WGS sequence"/>
</dbReference>
<keyword evidence="1 2" id="KW-0238">DNA-binding</keyword>
<proteinExistence type="predicted"/>
<dbReference type="InterPro" id="IPR050109">
    <property type="entry name" value="HTH-type_TetR-like_transc_reg"/>
</dbReference>
<dbReference type="Pfam" id="PF00440">
    <property type="entry name" value="TetR_N"/>
    <property type="match status" value="1"/>
</dbReference>
<dbReference type="InterPro" id="IPR009057">
    <property type="entry name" value="Homeodomain-like_sf"/>
</dbReference>
<evidence type="ECO:0000313" key="4">
    <source>
        <dbReference type="EMBL" id="MBO0452754.1"/>
    </source>
</evidence>
<dbReference type="PANTHER" id="PTHR30328">
    <property type="entry name" value="TRANSCRIPTIONAL REPRESSOR"/>
    <property type="match status" value="1"/>
</dbReference>
<dbReference type="EMBL" id="JAFLVR010000024">
    <property type="protein sequence ID" value="MBO0452754.1"/>
    <property type="molecule type" value="Genomic_DNA"/>
</dbReference>